<dbReference type="Proteomes" id="UP001500635">
    <property type="component" value="Unassembled WGS sequence"/>
</dbReference>
<protein>
    <submittedName>
        <fullName evidence="1">Uncharacterized protein</fullName>
    </submittedName>
</protein>
<sequence>MSDECARAWDKGFWAGVMFSALTQSMEMLTSLLGLPEGAFAGLDNPICINPYSGQLVSPTTGMEGDQ</sequence>
<evidence type="ECO:0000313" key="1">
    <source>
        <dbReference type="EMBL" id="GAA4391674.1"/>
    </source>
</evidence>
<accession>A0ABP8JJ52</accession>
<evidence type="ECO:0000313" key="2">
    <source>
        <dbReference type="Proteomes" id="UP001500635"/>
    </source>
</evidence>
<dbReference type="EMBL" id="BAABFR010000026">
    <property type="protein sequence ID" value="GAA4391674.1"/>
    <property type="molecule type" value="Genomic_DNA"/>
</dbReference>
<gene>
    <name evidence="1" type="ORF">GCM10023147_20820</name>
</gene>
<organism evidence="1 2">
    <name type="scientific">Tsukamurella soli</name>
    <dbReference type="NCBI Taxonomy" id="644556"/>
    <lineage>
        <taxon>Bacteria</taxon>
        <taxon>Bacillati</taxon>
        <taxon>Actinomycetota</taxon>
        <taxon>Actinomycetes</taxon>
        <taxon>Mycobacteriales</taxon>
        <taxon>Tsukamurellaceae</taxon>
        <taxon>Tsukamurella</taxon>
    </lineage>
</organism>
<proteinExistence type="predicted"/>
<dbReference type="RefSeq" id="WP_344994803.1">
    <property type="nucleotide sequence ID" value="NZ_BAABFR010000026.1"/>
</dbReference>
<name>A0ABP8JJ52_9ACTN</name>
<keyword evidence="2" id="KW-1185">Reference proteome</keyword>
<reference evidence="2" key="1">
    <citation type="journal article" date="2019" name="Int. J. Syst. Evol. Microbiol.">
        <title>The Global Catalogue of Microorganisms (GCM) 10K type strain sequencing project: providing services to taxonomists for standard genome sequencing and annotation.</title>
        <authorList>
            <consortium name="The Broad Institute Genomics Platform"/>
            <consortium name="The Broad Institute Genome Sequencing Center for Infectious Disease"/>
            <person name="Wu L."/>
            <person name="Ma J."/>
        </authorList>
    </citation>
    <scope>NUCLEOTIDE SEQUENCE [LARGE SCALE GENOMIC DNA]</scope>
    <source>
        <strain evidence="2">JCM 17688</strain>
    </source>
</reference>
<comment type="caution">
    <text evidence="1">The sequence shown here is derived from an EMBL/GenBank/DDBJ whole genome shotgun (WGS) entry which is preliminary data.</text>
</comment>